<keyword evidence="11" id="KW-1185">Reference proteome</keyword>
<feature type="transmembrane region" description="Helical" evidence="9">
    <location>
        <begin position="206"/>
        <end position="225"/>
    </location>
</feature>
<feature type="domain" description="Potassium channel" evidence="10">
    <location>
        <begin position="200"/>
        <end position="258"/>
    </location>
</feature>
<evidence type="ECO:0000256" key="9">
    <source>
        <dbReference type="SAM" id="Phobius"/>
    </source>
</evidence>
<evidence type="ECO:0000256" key="5">
    <source>
        <dbReference type="ARBA" id="ARBA00023065"/>
    </source>
</evidence>
<evidence type="ECO:0000256" key="8">
    <source>
        <dbReference type="RuleBase" id="RU003857"/>
    </source>
</evidence>
<keyword evidence="3 8" id="KW-0812">Transmembrane</keyword>
<evidence type="ECO:0000256" key="3">
    <source>
        <dbReference type="ARBA" id="ARBA00022692"/>
    </source>
</evidence>
<evidence type="ECO:0000313" key="12">
    <source>
        <dbReference type="WBParaSite" id="Hba_18947"/>
    </source>
</evidence>
<feature type="transmembrane region" description="Helical" evidence="9">
    <location>
        <begin position="237"/>
        <end position="259"/>
    </location>
</feature>
<proteinExistence type="inferred from homology"/>
<evidence type="ECO:0000256" key="7">
    <source>
        <dbReference type="ARBA" id="ARBA00023303"/>
    </source>
</evidence>
<dbReference type="GO" id="GO:0030322">
    <property type="term" value="P:stabilization of membrane potential"/>
    <property type="evidence" value="ECO:0007669"/>
    <property type="project" value="TreeGrafter"/>
</dbReference>
<feature type="transmembrane region" description="Helical" evidence="9">
    <location>
        <begin position="378"/>
        <end position="397"/>
    </location>
</feature>
<sequence length="419" mass="48358">MSRKNAVRRTNRNLDEEQTKDAMKVLEKYCKAKYRNSILVNTNDLDQNISEPFTPSSIPMSSAHFPSRQITVDRQSTFISSSHLDSRSPLTPAFAFDFTEHSVKEEIKFDKETETWTAYISRISTFFYYYLVSYALLGGYIFMSIELPAQSKTDIRLIQLANKKDLGVQILHNNSLCTITIRSSLINYDESIRRELEPLKPWKWDYWNAVFYAGTIFTTIGYGNLTCTTSLGRMITILYAIIGIPMMLVVLNIIGKSLFGRVQHYWVMFRSVAFRKLRKQVGSIKKTYLLKRSATIESVTSDDILDIKAPEINNVGYYLAKFIGRVFFSMIFTDVQESANDDPDLFETFPMSLALLIVFGFIILCSILFSYWEQWDFFTAFYFFFISLSTVGFGDVIPEHPKYACGKDSQYISYRPSIT</sequence>
<reference evidence="12" key="1">
    <citation type="submission" date="2016-11" db="UniProtKB">
        <authorList>
            <consortium name="WormBaseParasite"/>
        </authorList>
    </citation>
    <scope>IDENTIFICATION</scope>
</reference>
<feature type="transmembrane region" description="Helical" evidence="9">
    <location>
        <begin position="126"/>
        <end position="145"/>
    </location>
</feature>
<dbReference type="Proteomes" id="UP000095283">
    <property type="component" value="Unplaced"/>
</dbReference>
<evidence type="ECO:0000256" key="1">
    <source>
        <dbReference type="ARBA" id="ARBA00004141"/>
    </source>
</evidence>
<evidence type="ECO:0000313" key="11">
    <source>
        <dbReference type="Proteomes" id="UP000095283"/>
    </source>
</evidence>
<dbReference type="AlphaFoldDB" id="A0A1I7XMD5"/>
<feature type="domain" description="Potassium channel" evidence="10">
    <location>
        <begin position="357"/>
        <end position="400"/>
    </location>
</feature>
<evidence type="ECO:0000259" key="10">
    <source>
        <dbReference type="Pfam" id="PF07885"/>
    </source>
</evidence>
<organism evidence="11 12">
    <name type="scientific">Heterorhabditis bacteriophora</name>
    <name type="common">Entomopathogenic nematode worm</name>
    <dbReference type="NCBI Taxonomy" id="37862"/>
    <lineage>
        <taxon>Eukaryota</taxon>
        <taxon>Metazoa</taxon>
        <taxon>Ecdysozoa</taxon>
        <taxon>Nematoda</taxon>
        <taxon>Chromadorea</taxon>
        <taxon>Rhabditida</taxon>
        <taxon>Rhabditina</taxon>
        <taxon>Rhabditomorpha</taxon>
        <taxon>Strongyloidea</taxon>
        <taxon>Heterorhabditidae</taxon>
        <taxon>Heterorhabditis</taxon>
    </lineage>
</organism>
<keyword evidence="4 9" id="KW-1133">Transmembrane helix</keyword>
<keyword evidence="5 8" id="KW-0406">Ion transport</keyword>
<dbReference type="GO" id="GO:0022841">
    <property type="term" value="F:potassium ion leak channel activity"/>
    <property type="evidence" value="ECO:0007669"/>
    <property type="project" value="TreeGrafter"/>
</dbReference>
<keyword evidence="7 8" id="KW-0407">Ion channel</keyword>
<evidence type="ECO:0000256" key="6">
    <source>
        <dbReference type="ARBA" id="ARBA00023136"/>
    </source>
</evidence>
<name>A0A1I7XMD5_HETBA</name>
<dbReference type="SUPFAM" id="SSF81324">
    <property type="entry name" value="Voltage-gated potassium channels"/>
    <property type="match status" value="2"/>
</dbReference>
<dbReference type="InterPro" id="IPR013099">
    <property type="entry name" value="K_chnl_dom"/>
</dbReference>
<evidence type="ECO:0000256" key="2">
    <source>
        <dbReference type="ARBA" id="ARBA00022448"/>
    </source>
</evidence>
<comment type="similarity">
    <text evidence="8">Belongs to the two pore domain potassium channel (TC 1.A.1.8) family.</text>
</comment>
<feature type="transmembrane region" description="Helical" evidence="9">
    <location>
        <begin position="353"/>
        <end position="372"/>
    </location>
</feature>
<dbReference type="Pfam" id="PF07885">
    <property type="entry name" value="Ion_trans_2"/>
    <property type="match status" value="2"/>
</dbReference>
<keyword evidence="2 8" id="KW-0813">Transport</keyword>
<dbReference type="PANTHER" id="PTHR11003">
    <property type="entry name" value="POTASSIUM CHANNEL, SUBFAMILY K"/>
    <property type="match status" value="1"/>
</dbReference>
<dbReference type="WBParaSite" id="Hba_18947">
    <property type="protein sequence ID" value="Hba_18947"/>
    <property type="gene ID" value="Hba_18947"/>
</dbReference>
<evidence type="ECO:0000256" key="4">
    <source>
        <dbReference type="ARBA" id="ARBA00022989"/>
    </source>
</evidence>
<protein>
    <submittedName>
        <fullName evidence="12">Ion channel</fullName>
    </submittedName>
</protein>
<accession>A0A1I7XMD5</accession>
<dbReference type="GO" id="GO:0015271">
    <property type="term" value="F:outward rectifier potassium channel activity"/>
    <property type="evidence" value="ECO:0007669"/>
    <property type="project" value="TreeGrafter"/>
</dbReference>
<dbReference type="GO" id="GO:0005886">
    <property type="term" value="C:plasma membrane"/>
    <property type="evidence" value="ECO:0007669"/>
    <property type="project" value="TreeGrafter"/>
</dbReference>
<dbReference type="PRINTS" id="PR01333">
    <property type="entry name" value="2POREKCHANEL"/>
</dbReference>
<keyword evidence="6 9" id="KW-0472">Membrane</keyword>
<dbReference type="InterPro" id="IPR003280">
    <property type="entry name" value="2pore_dom_K_chnl"/>
</dbReference>
<dbReference type="PANTHER" id="PTHR11003:SF335">
    <property type="entry name" value="POTASSIUM CHANNEL DOMAIN-CONTAINING PROTEIN"/>
    <property type="match status" value="1"/>
</dbReference>
<dbReference type="Gene3D" id="1.10.287.70">
    <property type="match status" value="1"/>
</dbReference>
<comment type="subcellular location">
    <subcellularLocation>
        <location evidence="1">Membrane</location>
        <topology evidence="1">Multi-pass membrane protein</topology>
    </subcellularLocation>
</comment>